<feature type="transmembrane region" description="Helical" evidence="1">
    <location>
        <begin position="65"/>
        <end position="88"/>
    </location>
</feature>
<comment type="caution">
    <text evidence="2">The sequence shown here is derived from an EMBL/GenBank/DDBJ whole genome shotgun (WGS) entry which is preliminary data.</text>
</comment>
<reference evidence="3" key="1">
    <citation type="submission" date="2015-05" db="EMBL/GenBank/DDBJ databases">
        <authorList>
            <person name="Rovetto F."/>
            <person name="Cocolin L."/>
            <person name="Illeghems K."/>
            <person name="Van Nieuwerburgh F."/>
            <person name="Houf K."/>
        </authorList>
    </citation>
    <scope>NUCLEOTIDE SEQUENCE [LARGE SCALE GENOMIC DNA]</scope>
    <source>
        <strain evidence="3">DU22</strain>
    </source>
</reference>
<keyword evidence="1" id="KW-1133">Transmembrane helix</keyword>
<accession>A0A1C0B9E3</accession>
<feature type="transmembrane region" description="Helical" evidence="1">
    <location>
        <begin position="12"/>
        <end position="31"/>
    </location>
</feature>
<dbReference type="EMBL" id="LCUJ01000001">
    <property type="protein sequence ID" value="OCM00182.1"/>
    <property type="molecule type" value="Genomic_DNA"/>
</dbReference>
<organism evidence="2 3">
    <name type="scientific">Aliarcobacter thereius</name>
    <dbReference type="NCBI Taxonomy" id="544718"/>
    <lineage>
        <taxon>Bacteria</taxon>
        <taxon>Pseudomonadati</taxon>
        <taxon>Campylobacterota</taxon>
        <taxon>Epsilonproteobacteria</taxon>
        <taxon>Campylobacterales</taxon>
        <taxon>Arcobacteraceae</taxon>
        <taxon>Aliarcobacter</taxon>
    </lineage>
</organism>
<evidence type="ECO:0000313" key="2">
    <source>
        <dbReference type="EMBL" id="OCM00182.1"/>
    </source>
</evidence>
<dbReference type="OrthoDB" id="5349149at2"/>
<dbReference type="AlphaFoldDB" id="A0A1C0B9E3"/>
<dbReference type="RefSeq" id="WP_083196653.1">
    <property type="nucleotide sequence ID" value="NZ_LCUJ01000001.1"/>
</dbReference>
<evidence type="ECO:0000313" key="3">
    <source>
        <dbReference type="Proteomes" id="UP000093281"/>
    </source>
</evidence>
<protein>
    <recommendedName>
        <fullName evidence="4">Bll5565 protein</fullName>
    </recommendedName>
</protein>
<sequence>MYKIVDIFKKLFDYLLTFLTLIFIVFIELVWEKTAKPIFNSISKIIDKINIFDKVIERINNLNKYIILFIFSILFAIVEFLGIYAAILFFRAEIFLAVFVYLLKFPFAVVILWFFDITKYKLLSFKWFEIVYSLTIDLKLKIQNSKIYNKIYNKFYEIKNYLVDKFDITNHPIYNRVIEFYEKVKRRFDI</sequence>
<dbReference type="STRING" id="544718.AAX25_00900"/>
<feature type="transmembrane region" description="Helical" evidence="1">
    <location>
        <begin position="94"/>
        <end position="115"/>
    </location>
</feature>
<name>A0A1C0B9E3_9BACT</name>
<dbReference type="Proteomes" id="UP000093281">
    <property type="component" value="Unassembled WGS sequence"/>
</dbReference>
<keyword evidence="1" id="KW-0472">Membrane</keyword>
<evidence type="ECO:0000256" key="1">
    <source>
        <dbReference type="SAM" id="Phobius"/>
    </source>
</evidence>
<evidence type="ECO:0008006" key="4">
    <source>
        <dbReference type="Google" id="ProtNLM"/>
    </source>
</evidence>
<gene>
    <name evidence="2" type="ORF">AAX29_00180</name>
</gene>
<proteinExistence type="predicted"/>
<keyword evidence="1" id="KW-0812">Transmembrane</keyword>